<dbReference type="Gene3D" id="3.30.565.10">
    <property type="entry name" value="Histidine kinase-like ATPase, C-terminal domain"/>
    <property type="match status" value="1"/>
</dbReference>
<dbReference type="Gene3D" id="1.10.287.130">
    <property type="match status" value="1"/>
</dbReference>
<name>A0A645FQL0_9ZZZZ</name>
<evidence type="ECO:0000313" key="3">
    <source>
        <dbReference type="EMBL" id="MPN15902.1"/>
    </source>
</evidence>
<dbReference type="EC" id="2.7.13.3" evidence="3"/>
<dbReference type="PANTHER" id="PTHR40448">
    <property type="entry name" value="TWO-COMPONENT SENSOR HISTIDINE KINASE"/>
    <property type="match status" value="1"/>
</dbReference>
<dbReference type="EMBL" id="VSSQ01062778">
    <property type="protein sequence ID" value="MPN15902.1"/>
    <property type="molecule type" value="Genomic_DNA"/>
</dbReference>
<keyword evidence="3" id="KW-0418">Kinase</keyword>
<comment type="caution">
    <text evidence="3">The sequence shown here is derived from an EMBL/GenBank/DDBJ whole genome shotgun (WGS) entry which is preliminary data.</text>
</comment>
<dbReference type="PROSITE" id="PS50109">
    <property type="entry name" value="HIS_KIN"/>
    <property type="match status" value="1"/>
</dbReference>
<organism evidence="3">
    <name type="scientific">bioreactor metagenome</name>
    <dbReference type="NCBI Taxonomy" id="1076179"/>
    <lineage>
        <taxon>unclassified sequences</taxon>
        <taxon>metagenomes</taxon>
        <taxon>ecological metagenomes</taxon>
    </lineage>
</organism>
<evidence type="ECO:0000256" key="1">
    <source>
        <dbReference type="SAM" id="Phobius"/>
    </source>
</evidence>
<keyword evidence="1" id="KW-0812">Transmembrane</keyword>
<dbReference type="SMART" id="SM00387">
    <property type="entry name" value="HATPase_c"/>
    <property type="match status" value="1"/>
</dbReference>
<dbReference type="InterPro" id="IPR036890">
    <property type="entry name" value="HATPase_C_sf"/>
</dbReference>
<dbReference type="InterPro" id="IPR005467">
    <property type="entry name" value="His_kinase_dom"/>
</dbReference>
<evidence type="ECO:0000259" key="2">
    <source>
        <dbReference type="PROSITE" id="PS50109"/>
    </source>
</evidence>
<dbReference type="PANTHER" id="PTHR40448:SF1">
    <property type="entry name" value="TWO-COMPONENT SENSOR HISTIDINE KINASE"/>
    <property type="match status" value="1"/>
</dbReference>
<dbReference type="InterPro" id="IPR039506">
    <property type="entry name" value="SPOB_a"/>
</dbReference>
<dbReference type="SUPFAM" id="SSF55874">
    <property type="entry name" value="ATPase domain of HSP90 chaperone/DNA topoisomerase II/histidine kinase"/>
    <property type="match status" value="1"/>
</dbReference>
<dbReference type="Pfam" id="PF02518">
    <property type="entry name" value="HATPase_c"/>
    <property type="match status" value="1"/>
</dbReference>
<feature type="domain" description="Histidine kinase" evidence="2">
    <location>
        <begin position="72"/>
        <end position="267"/>
    </location>
</feature>
<gene>
    <name evidence="3" type="primary">dpiB_2</name>
    <name evidence="3" type="ORF">SDC9_163238</name>
</gene>
<sequence>MSIFFASLNYIIYNPKDLLKYEILLFFIFLAYILFGIFDYHDRTKLLAIKNKYTLQIEYINNLDAIINILRREKHDYLNHLNAINALCILNKPDSAERIKSYVGKLADDLKESYKVFDTGNVYIDGLLVVKSNFAHRNDISLDVEIEAPLSHLDIKDNDIISIISNILDNAFDSITSIEDHDNRVVSLCTYIEGNEYFISIANTGPKISEDILPKIFENGFSTKAQKSEHGLGLYIVNNLVKKYDGHIEAYSSDIETQFLIKFPLKDERHE</sequence>
<keyword evidence="1" id="KW-1133">Transmembrane helix</keyword>
<dbReference type="GO" id="GO:0042802">
    <property type="term" value="F:identical protein binding"/>
    <property type="evidence" value="ECO:0007669"/>
    <property type="project" value="TreeGrafter"/>
</dbReference>
<dbReference type="AlphaFoldDB" id="A0A645FQL0"/>
<proteinExistence type="predicted"/>
<accession>A0A645FQL0</accession>
<keyword evidence="3" id="KW-0808">Transferase</keyword>
<feature type="transmembrane region" description="Helical" evidence="1">
    <location>
        <begin position="23"/>
        <end position="40"/>
    </location>
</feature>
<protein>
    <submittedName>
        <fullName evidence="3">Sensor histidine kinase DpiB</fullName>
        <ecNumber evidence="3">2.7.13.3</ecNumber>
    </submittedName>
</protein>
<keyword evidence="1" id="KW-0472">Membrane</keyword>
<dbReference type="Pfam" id="PF14689">
    <property type="entry name" value="SPOB_a"/>
    <property type="match status" value="1"/>
</dbReference>
<dbReference type="InterPro" id="IPR003594">
    <property type="entry name" value="HATPase_dom"/>
</dbReference>
<dbReference type="InterPro" id="IPR004358">
    <property type="entry name" value="Sig_transdc_His_kin-like_C"/>
</dbReference>
<reference evidence="3" key="1">
    <citation type="submission" date="2019-08" db="EMBL/GenBank/DDBJ databases">
        <authorList>
            <person name="Kucharzyk K."/>
            <person name="Murdoch R.W."/>
            <person name="Higgins S."/>
            <person name="Loffler F."/>
        </authorList>
    </citation>
    <scope>NUCLEOTIDE SEQUENCE</scope>
</reference>
<dbReference type="PRINTS" id="PR00344">
    <property type="entry name" value="BCTRLSENSOR"/>
</dbReference>
<dbReference type="GO" id="GO:0004673">
    <property type="term" value="F:protein histidine kinase activity"/>
    <property type="evidence" value="ECO:0007669"/>
    <property type="project" value="UniProtKB-EC"/>
</dbReference>